<sequence length="173" mass="20094">MYRTVLQQQQQQQRVLYSCYTTDYILRRGAARALGDTRALRADRENTPYNMLLRVCTWTRAARRMIATAAACESLSSQAVVRGVLNEFELIIGEYKLQKEISRAPRVRESQNVEFCLSLEAARSRVYRRAWSATMMHCAARKLSRTQPGLHSGRSARQCPHELRLLSHEDYYY</sequence>
<evidence type="ECO:0000313" key="1">
    <source>
        <dbReference type="EMBL" id="CAB0029617.1"/>
    </source>
</evidence>
<dbReference type="EMBL" id="CADCXV010000335">
    <property type="protein sequence ID" value="CAB0029617.1"/>
    <property type="molecule type" value="Genomic_DNA"/>
</dbReference>
<accession>A0A6H5HW50</accession>
<protein>
    <submittedName>
        <fullName evidence="1">Uncharacterized protein</fullName>
    </submittedName>
</protein>
<evidence type="ECO:0000313" key="2">
    <source>
        <dbReference type="Proteomes" id="UP000479190"/>
    </source>
</evidence>
<keyword evidence="2" id="KW-1185">Reference proteome</keyword>
<proteinExistence type="predicted"/>
<dbReference type="AlphaFoldDB" id="A0A6H5HW50"/>
<dbReference type="Proteomes" id="UP000479190">
    <property type="component" value="Unassembled WGS sequence"/>
</dbReference>
<gene>
    <name evidence="1" type="ORF">TBRA_LOCUS1646</name>
</gene>
<organism evidence="1 2">
    <name type="scientific">Trichogramma brassicae</name>
    <dbReference type="NCBI Taxonomy" id="86971"/>
    <lineage>
        <taxon>Eukaryota</taxon>
        <taxon>Metazoa</taxon>
        <taxon>Ecdysozoa</taxon>
        <taxon>Arthropoda</taxon>
        <taxon>Hexapoda</taxon>
        <taxon>Insecta</taxon>
        <taxon>Pterygota</taxon>
        <taxon>Neoptera</taxon>
        <taxon>Endopterygota</taxon>
        <taxon>Hymenoptera</taxon>
        <taxon>Apocrita</taxon>
        <taxon>Proctotrupomorpha</taxon>
        <taxon>Chalcidoidea</taxon>
        <taxon>Trichogrammatidae</taxon>
        <taxon>Trichogramma</taxon>
    </lineage>
</organism>
<name>A0A6H5HW50_9HYME</name>
<reference evidence="1 2" key="1">
    <citation type="submission" date="2020-02" db="EMBL/GenBank/DDBJ databases">
        <authorList>
            <person name="Ferguson B K."/>
        </authorList>
    </citation>
    <scope>NUCLEOTIDE SEQUENCE [LARGE SCALE GENOMIC DNA]</scope>
</reference>